<keyword evidence="2" id="KW-1185">Reference proteome</keyword>
<proteinExistence type="predicted"/>
<accession>A0ABQ6JNJ5</accession>
<comment type="caution">
    <text evidence="1">The sequence shown here is derived from an EMBL/GenBank/DDBJ whole genome shotgun (WGS) entry which is preliminary data.</text>
</comment>
<reference evidence="2" key="1">
    <citation type="journal article" date="2019" name="Int. J. Syst. Evol. Microbiol.">
        <title>The Global Catalogue of Microorganisms (GCM) 10K type strain sequencing project: providing services to taxonomists for standard genome sequencing and annotation.</title>
        <authorList>
            <consortium name="The Broad Institute Genomics Platform"/>
            <consortium name="The Broad Institute Genome Sequencing Center for Infectious Disease"/>
            <person name="Wu L."/>
            <person name="Ma J."/>
        </authorList>
    </citation>
    <scope>NUCLEOTIDE SEQUENCE [LARGE SCALE GENOMIC DNA]</scope>
    <source>
        <strain evidence="2">NBRC 108730</strain>
    </source>
</reference>
<evidence type="ECO:0000313" key="1">
    <source>
        <dbReference type="EMBL" id="GMA88251.1"/>
    </source>
</evidence>
<dbReference type="Proteomes" id="UP001157017">
    <property type="component" value="Unassembled WGS sequence"/>
</dbReference>
<sequence>MKKWWEETMPTINGSFSFGRLMYGDESLYDKAIAAAKGGAKAQFYQAHCRTDEGCPMEGFVSTTTPTDWWHRTADCTGLSVTVAFWPEGNPPPPLVDPRAIAEKALEPMDIPAPIVDHNPDAADLDGGSLVGVDTWFWVRNKWRRAATTAS</sequence>
<protein>
    <submittedName>
        <fullName evidence="1">Uncharacterized protein</fullName>
    </submittedName>
</protein>
<organism evidence="1 2">
    <name type="scientific">Angustibacter aerolatus</name>
    <dbReference type="NCBI Taxonomy" id="1162965"/>
    <lineage>
        <taxon>Bacteria</taxon>
        <taxon>Bacillati</taxon>
        <taxon>Actinomycetota</taxon>
        <taxon>Actinomycetes</taxon>
        <taxon>Kineosporiales</taxon>
        <taxon>Kineosporiaceae</taxon>
    </lineage>
</organism>
<evidence type="ECO:0000313" key="2">
    <source>
        <dbReference type="Proteomes" id="UP001157017"/>
    </source>
</evidence>
<name>A0ABQ6JNJ5_9ACTN</name>
<dbReference type="EMBL" id="BSUZ01000001">
    <property type="protein sequence ID" value="GMA88251.1"/>
    <property type="molecule type" value="Genomic_DNA"/>
</dbReference>
<gene>
    <name evidence="1" type="ORF">GCM10025868_35010</name>
</gene>